<gene>
    <name evidence="2" type="ORF">CBR_g39499</name>
</gene>
<evidence type="ECO:0000256" key="1">
    <source>
        <dbReference type="SAM" id="MobiDB-lite"/>
    </source>
</evidence>
<evidence type="ECO:0000313" key="2">
    <source>
        <dbReference type="EMBL" id="GBG85035.1"/>
    </source>
</evidence>
<dbReference type="Gramene" id="GBG85035">
    <property type="protein sequence ID" value="GBG85035"/>
    <property type="gene ID" value="CBR_g39499"/>
</dbReference>
<keyword evidence="3" id="KW-1185">Reference proteome</keyword>
<feature type="region of interest" description="Disordered" evidence="1">
    <location>
        <begin position="42"/>
        <end position="75"/>
    </location>
</feature>
<reference evidence="2 3" key="1">
    <citation type="journal article" date="2018" name="Cell">
        <title>The Chara Genome: Secondary Complexity and Implications for Plant Terrestrialization.</title>
        <authorList>
            <person name="Nishiyama T."/>
            <person name="Sakayama H."/>
            <person name="Vries J.D."/>
            <person name="Buschmann H."/>
            <person name="Saint-Marcoux D."/>
            <person name="Ullrich K.K."/>
            <person name="Haas F.B."/>
            <person name="Vanderstraeten L."/>
            <person name="Becker D."/>
            <person name="Lang D."/>
            <person name="Vosolsobe S."/>
            <person name="Rombauts S."/>
            <person name="Wilhelmsson P.K.I."/>
            <person name="Janitza P."/>
            <person name="Kern R."/>
            <person name="Heyl A."/>
            <person name="Rumpler F."/>
            <person name="Villalobos L.I.A.C."/>
            <person name="Clay J.M."/>
            <person name="Skokan R."/>
            <person name="Toyoda A."/>
            <person name="Suzuki Y."/>
            <person name="Kagoshima H."/>
            <person name="Schijlen E."/>
            <person name="Tajeshwar N."/>
            <person name="Catarino B."/>
            <person name="Hetherington A.J."/>
            <person name="Saltykova A."/>
            <person name="Bonnot C."/>
            <person name="Breuninger H."/>
            <person name="Symeonidi A."/>
            <person name="Radhakrishnan G.V."/>
            <person name="Van Nieuwerburgh F."/>
            <person name="Deforce D."/>
            <person name="Chang C."/>
            <person name="Karol K.G."/>
            <person name="Hedrich R."/>
            <person name="Ulvskov P."/>
            <person name="Glockner G."/>
            <person name="Delwiche C.F."/>
            <person name="Petrasek J."/>
            <person name="Van de Peer Y."/>
            <person name="Friml J."/>
            <person name="Beilby M."/>
            <person name="Dolan L."/>
            <person name="Kohara Y."/>
            <person name="Sugano S."/>
            <person name="Fujiyama A."/>
            <person name="Delaux P.-M."/>
            <person name="Quint M."/>
            <person name="TheiBen G."/>
            <person name="Hagemann M."/>
            <person name="Harholt J."/>
            <person name="Dunand C."/>
            <person name="Zachgo S."/>
            <person name="Langdale J."/>
            <person name="Maumus F."/>
            <person name="Straeten D.V.D."/>
            <person name="Gould S.B."/>
            <person name="Rensing S.A."/>
        </authorList>
    </citation>
    <scope>NUCLEOTIDE SEQUENCE [LARGE SCALE GENOMIC DNA]</scope>
    <source>
        <strain evidence="2 3">S276</strain>
    </source>
</reference>
<feature type="compositionally biased region" description="Polar residues" evidence="1">
    <location>
        <begin position="60"/>
        <end position="75"/>
    </location>
</feature>
<comment type="caution">
    <text evidence="2">The sequence shown here is derived from an EMBL/GenBank/DDBJ whole genome shotgun (WGS) entry which is preliminary data.</text>
</comment>
<proteinExistence type="predicted"/>
<dbReference type="Proteomes" id="UP000265515">
    <property type="component" value="Unassembled WGS sequence"/>
</dbReference>
<dbReference type="EMBL" id="BFEA01000502">
    <property type="protein sequence ID" value="GBG85035.1"/>
    <property type="molecule type" value="Genomic_DNA"/>
</dbReference>
<sequence>MTANELPRCPPPICFGCKVPGHYRSDCWKFWADPASRRQARSEGYVCPPEFDRRGRSASPRRSNGATIQRSPSVDSKTVSRIDELGQSVATLWEFVDLEMARRNEKEKKQHEREETRRREEEERKAEAIRAAKKADKLRKREEEQLEMSKALEMQLSLRLGNIRDDIREEIRRAVGATMKGKAKVAKDIPSTSGSETGYNEVEVITQGTEQLAISEKRKRGEETPVGNSPPVKTPTKRANKRTTVNPPRFSERLQRTRTRITKKGVCALVNKAQTAIKPPARDMAMERMIYLDRTRRELVHCNCDQLRVFCQEEGVGTVGFITKVQAIFYIADARARVRFDEGKCEIGEEETWDKDEKSSHENSNLDPIN</sequence>
<feature type="region of interest" description="Disordered" evidence="1">
    <location>
        <begin position="104"/>
        <end position="125"/>
    </location>
</feature>
<organism evidence="2 3">
    <name type="scientific">Chara braunii</name>
    <name type="common">Braun's stonewort</name>
    <dbReference type="NCBI Taxonomy" id="69332"/>
    <lineage>
        <taxon>Eukaryota</taxon>
        <taxon>Viridiplantae</taxon>
        <taxon>Streptophyta</taxon>
        <taxon>Charophyceae</taxon>
        <taxon>Charales</taxon>
        <taxon>Characeae</taxon>
        <taxon>Chara</taxon>
    </lineage>
</organism>
<protein>
    <recommendedName>
        <fullName evidence="4">CCHC-type domain-containing protein</fullName>
    </recommendedName>
</protein>
<accession>A0A388LS08</accession>
<name>A0A388LS08_CHABU</name>
<evidence type="ECO:0008006" key="4">
    <source>
        <dbReference type="Google" id="ProtNLM"/>
    </source>
</evidence>
<feature type="region of interest" description="Disordered" evidence="1">
    <location>
        <begin position="215"/>
        <end position="244"/>
    </location>
</feature>
<feature type="region of interest" description="Disordered" evidence="1">
    <location>
        <begin position="348"/>
        <end position="370"/>
    </location>
</feature>
<dbReference type="AlphaFoldDB" id="A0A388LS08"/>
<dbReference type="OrthoDB" id="1914176at2759"/>
<evidence type="ECO:0000313" key="3">
    <source>
        <dbReference type="Proteomes" id="UP000265515"/>
    </source>
</evidence>